<reference evidence="2" key="1">
    <citation type="submission" date="2023-10" db="EMBL/GenBank/DDBJ databases">
        <authorList>
            <person name="Chen Y."/>
            <person name="Shah S."/>
            <person name="Dougan E. K."/>
            <person name="Thang M."/>
            <person name="Chan C."/>
        </authorList>
    </citation>
    <scope>NUCLEOTIDE SEQUENCE [LARGE SCALE GENOMIC DNA]</scope>
</reference>
<comment type="caution">
    <text evidence="2">The sequence shown here is derived from an EMBL/GenBank/DDBJ whole genome shotgun (WGS) entry which is preliminary data.</text>
</comment>
<evidence type="ECO:0000313" key="3">
    <source>
        <dbReference type="Proteomes" id="UP001189429"/>
    </source>
</evidence>
<proteinExistence type="predicted"/>
<dbReference type="Proteomes" id="UP001189429">
    <property type="component" value="Unassembled WGS sequence"/>
</dbReference>
<gene>
    <name evidence="2" type="ORF">PCOR1329_LOCUS2665</name>
</gene>
<feature type="compositionally biased region" description="Low complexity" evidence="1">
    <location>
        <begin position="1"/>
        <end position="13"/>
    </location>
</feature>
<name>A0ABN9PG32_9DINO</name>
<protein>
    <submittedName>
        <fullName evidence="2">Uncharacterized protein</fullName>
    </submittedName>
</protein>
<organism evidence="2 3">
    <name type="scientific">Prorocentrum cordatum</name>
    <dbReference type="NCBI Taxonomy" id="2364126"/>
    <lineage>
        <taxon>Eukaryota</taxon>
        <taxon>Sar</taxon>
        <taxon>Alveolata</taxon>
        <taxon>Dinophyceae</taxon>
        <taxon>Prorocentrales</taxon>
        <taxon>Prorocentraceae</taxon>
        <taxon>Prorocentrum</taxon>
    </lineage>
</organism>
<feature type="region of interest" description="Disordered" evidence="1">
    <location>
        <begin position="1"/>
        <end position="97"/>
    </location>
</feature>
<evidence type="ECO:0000256" key="1">
    <source>
        <dbReference type="SAM" id="MobiDB-lite"/>
    </source>
</evidence>
<keyword evidence="3" id="KW-1185">Reference proteome</keyword>
<feature type="compositionally biased region" description="Gly residues" evidence="1">
    <location>
        <begin position="23"/>
        <end position="43"/>
    </location>
</feature>
<evidence type="ECO:0000313" key="2">
    <source>
        <dbReference type="EMBL" id="CAK0791895.1"/>
    </source>
</evidence>
<feature type="non-terminal residue" evidence="2">
    <location>
        <position position="1"/>
    </location>
</feature>
<dbReference type="EMBL" id="CAUYUJ010000674">
    <property type="protein sequence ID" value="CAK0791895.1"/>
    <property type="molecule type" value="Genomic_DNA"/>
</dbReference>
<sequence length="124" mass="12966">PHRTLPLLPSSEELGSRSWGLEARGGGEGGGGEGGGGGGAGGGHRARHRRKTPCVQQAREQCTLRKRGKAKRTPGSCTLQGSPPVLEGMASGPWPQKCETEADSLRWQQNAWVVQSGSGTRNLA</sequence>
<accession>A0ABN9PG32</accession>